<dbReference type="GO" id="GO:0005634">
    <property type="term" value="C:nucleus"/>
    <property type="evidence" value="ECO:0007669"/>
    <property type="project" value="TreeGrafter"/>
</dbReference>
<dbReference type="PANTHER" id="PTHR10928:SF2">
    <property type="entry name" value="SUPPRESSOR OF FUSED HOMOLOG"/>
    <property type="match status" value="1"/>
</dbReference>
<dbReference type="Pfam" id="PF05076">
    <property type="entry name" value="SUFU"/>
    <property type="match status" value="1"/>
</dbReference>
<dbReference type="InterPro" id="IPR016591">
    <property type="entry name" value="Suppressor_of_fused_euk"/>
</dbReference>
<dbReference type="RefSeq" id="XP_009045414.1">
    <property type="nucleotide sequence ID" value="XM_009047166.1"/>
</dbReference>
<dbReference type="InterPro" id="IPR037181">
    <property type="entry name" value="SUFU_N"/>
</dbReference>
<evidence type="ECO:0000259" key="1">
    <source>
        <dbReference type="Pfam" id="PF05076"/>
    </source>
</evidence>
<dbReference type="Proteomes" id="UP000030746">
    <property type="component" value="Unassembled WGS sequence"/>
</dbReference>
<dbReference type="PANTHER" id="PTHR10928">
    <property type="entry name" value="SUPPRESSOR OF FUSED"/>
    <property type="match status" value="1"/>
</dbReference>
<evidence type="ECO:0000313" key="3">
    <source>
        <dbReference type="Proteomes" id="UP000030746"/>
    </source>
</evidence>
<reference evidence="2 3" key="1">
    <citation type="journal article" date="2013" name="Nature">
        <title>Insights into bilaterian evolution from three spiralian genomes.</title>
        <authorList>
            <person name="Simakov O."/>
            <person name="Marletaz F."/>
            <person name="Cho S.J."/>
            <person name="Edsinger-Gonzales E."/>
            <person name="Havlak P."/>
            <person name="Hellsten U."/>
            <person name="Kuo D.H."/>
            <person name="Larsson T."/>
            <person name="Lv J."/>
            <person name="Arendt D."/>
            <person name="Savage R."/>
            <person name="Osoegawa K."/>
            <person name="de Jong P."/>
            <person name="Grimwood J."/>
            <person name="Chapman J.A."/>
            <person name="Shapiro H."/>
            <person name="Aerts A."/>
            <person name="Otillar R.P."/>
            <person name="Terry A.Y."/>
            <person name="Boore J.L."/>
            <person name="Grigoriev I.V."/>
            <person name="Lindberg D.R."/>
            <person name="Seaver E.C."/>
            <person name="Weisblat D.A."/>
            <person name="Putnam N.H."/>
            <person name="Rokhsar D.S."/>
        </authorList>
    </citation>
    <scope>NUCLEOTIDE SEQUENCE [LARGE SCALE GENOMIC DNA]</scope>
</reference>
<name>V4BDV2_LOTGI</name>
<dbReference type="STRING" id="225164.V4BDV2"/>
<dbReference type="InterPro" id="IPR020941">
    <property type="entry name" value="SUFU-like_domain"/>
</dbReference>
<evidence type="ECO:0000313" key="2">
    <source>
        <dbReference type="EMBL" id="ESP03932.1"/>
    </source>
</evidence>
<dbReference type="GeneID" id="20230570"/>
<organism evidence="2 3">
    <name type="scientific">Lottia gigantea</name>
    <name type="common">Giant owl limpet</name>
    <dbReference type="NCBI Taxonomy" id="225164"/>
    <lineage>
        <taxon>Eukaryota</taxon>
        <taxon>Metazoa</taxon>
        <taxon>Spiralia</taxon>
        <taxon>Lophotrochozoa</taxon>
        <taxon>Mollusca</taxon>
        <taxon>Gastropoda</taxon>
        <taxon>Patellogastropoda</taxon>
        <taxon>Lottioidea</taxon>
        <taxon>Lottiidae</taxon>
        <taxon>Lottia</taxon>
    </lineage>
</organism>
<dbReference type="CTD" id="20230570"/>
<dbReference type="OMA" id="EPLHYRP"/>
<dbReference type="InterPro" id="IPR007768">
    <property type="entry name" value="Suppressor_of_fused"/>
</dbReference>
<keyword evidence="3" id="KW-1185">Reference proteome</keyword>
<protein>
    <recommendedName>
        <fullName evidence="1">Suppressor of fused-like domain-containing protein</fullName>
    </recommendedName>
</protein>
<dbReference type="HOGENOM" id="CLU_076201_0_0_1"/>
<dbReference type="PIRSF" id="PIRSF011844">
    <property type="entry name" value="Suppressor_of_fused_protein"/>
    <property type="match status" value="1"/>
</dbReference>
<gene>
    <name evidence="2" type="ORF">LOTGIDRAFT_110283</name>
</gene>
<feature type="domain" description="Suppressor of fused-like" evidence="1">
    <location>
        <begin position="67"/>
        <end position="243"/>
    </location>
</feature>
<accession>V4BDV2</accession>
<dbReference type="AlphaFoldDB" id="V4BDV2"/>
<sequence length="299" mass="33766">MEGEEAAAENNSDSTENLQAFEYDSDDDADIFDHFGIDAIDRACRIIYPDQPNPLQASAMIKFWLGGPDPLDYISMYSNEGDLSKNIPPHWHYISYGFSDLHGDGRVHRQSKRGEASGFGFELTFRLKRNPEEETPPMWPSTLMNRLARYVFQTGNVLHIGDHIPWDSLNGDPESRIAHILIAEDPQLLDLDTQHGVLDFRQIVGVTDDEVKTAQKWKGSGVLSLLPNLPEVGPFYITDVNRKESIFDHDPTLMKMVTEGIEKEGSNLGHVTAMCSWSECFTDNRYCLTSVDLTILKEL</sequence>
<dbReference type="OrthoDB" id="10038834at2759"/>
<dbReference type="GO" id="GO:0005737">
    <property type="term" value="C:cytoplasm"/>
    <property type="evidence" value="ECO:0007669"/>
    <property type="project" value="TreeGrafter"/>
</dbReference>
<proteinExistence type="predicted"/>
<dbReference type="SUPFAM" id="SSF103359">
    <property type="entry name" value="Suppressor of Fused, N-terminal domain"/>
    <property type="match status" value="1"/>
</dbReference>
<dbReference type="EMBL" id="KB199905">
    <property type="protein sequence ID" value="ESP03932.1"/>
    <property type="molecule type" value="Genomic_DNA"/>
</dbReference>
<dbReference type="KEGG" id="lgi:LOTGIDRAFT_110283"/>